<keyword evidence="4" id="KW-1185">Reference proteome</keyword>
<name>A0A918WD35_9ACTN</name>
<evidence type="ECO:0000313" key="4">
    <source>
        <dbReference type="Proteomes" id="UP000644020"/>
    </source>
</evidence>
<reference evidence="3" key="1">
    <citation type="journal article" date="2014" name="Int. J. Syst. Evol. Microbiol.">
        <title>Complete genome sequence of Corynebacterium casei LMG S-19264T (=DSM 44701T), isolated from a smear-ripened cheese.</title>
        <authorList>
            <consortium name="US DOE Joint Genome Institute (JGI-PGF)"/>
            <person name="Walter F."/>
            <person name="Albersmeier A."/>
            <person name="Kalinowski J."/>
            <person name="Ruckert C."/>
        </authorList>
    </citation>
    <scope>NUCLEOTIDE SEQUENCE</scope>
    <source>
        <strain evidence="3">JCM 4518</strain>
    </source>
</reference>
<sequence>MSQHDLLTPTGPTAPAPRTAPAARSWLPAPLHLLAFLALYLLAVCTPFGQRAENALLDGDAGAGPAWIYDLSGAVYGSTPLPPLEHSAMPTLLAGLALIAAVTVVRRRWWQGCAALGVVVATIGAKEVTRTLLPRPDLVGASDLLTEASFPSGHAAVPAALALGTALIASPRLRPYVLTVGTLWFAVTAAAVQATYHHRPSDVLGSALLACACYALATRLLPPTGEPAPAHPRALPAVALALAAIGALLAGARDDSLVQSLTFAAAGFLSAALLHFTATRHAPRP</sequence>
<dbReference type="SUPFAM" id="SSF48317">
    <property type="entry name" value="Acid phosphatase/Vanadium-dependent haloperoxidase"/>
    <property type="match status" value="1"/>
</dbReference>
<dbReference type="InterPro" id="IPR000326">
    <property type="entry name" value="PAP2/HPO"/>
</dbReference>
<keyword evidence="1" id="KW-0812">Transmembrane</keyword>
<feature type="transmembrane region" description="Helical" evidence="1">
    <location>
        <begin position="87"/>
        <end position="105"/>
    </location>
</feature>
<evidence type="ECO:0000259" key="2">
    <source>
        <dbReference type="Pfam" id="PF01569"/>
    </source>
</evidence>
<dbReference type="EMBL" id="BMUL01000023">
    <property type="protein sequence ID" value="GHB08224.1"/>
    <property type="molecule type" value="Genomic_DNA"/>
</dbReference>
<reference evidence="3" key="2">
    <citation type="submission" date="2020-09" db="EMBL/GenBank/DDBJ databases">
        <authorList>
            <person name="Sun Q."/>
            <person name="Ohkuma M."/>
        </authorList>
    </citation>
    <scope>NUCLEOTIDE SEQUENCE</scope>
    <source>
        <strain evidence="3">JCM 4518</strain>
    </source>
</reference>
<protein>
    <recommendedName>
        <fullName evidence="2">Phosphatidic acid phosphatase type 2/haloperoxidase domain-containing protein</fullName>
    </recommendedName>
</protein>
<feature type="transmembrane region" description="Helical" evidence="1">
    <location>
        <begin position="176"/>
        <end position="197"/>
    </location>
</feature>
<feature type="domain" description="Phosphatidic acid phosphatase type 2/haloperoxidase" evidence="2">
    <location>
        <begin position="125"/>
        <end position="221"/>
    </location>
</feature>
<keyword evidence="1" id="KW-0472">Membrane</keyword>
<dbReference type="Gene3D" id="1.20.144.10">
    <property type="entry name" value="Phosphatidic acid phosphatase type 2/haloperoxidase"/>
    <property type="match status" value="1"/>
</dbReference>
<feature type="transmembrane region" description="Helical" evidence="1">
    <location>
        <begin position="31"/>
        <end position="49"/>
    </location>
</feature>
<dbReference type="InterPro" id="IPR036938">
    <property type="entry name" value="PAP2/HPO_sf"/>
</dbReference>
<dbReference type="RefSeq" id="WP_189983002.1">
    <property type="nucleotide sequence ID" value="NZ_BMUL01000023.1"/>
</dbReference>
<accession>A0A918WD35</accession>
<dbReference type="Pfam" id="PF01569">
    <property type="entry name" value="PAP2"/>
    <property type="match status" value="1"/>
</dbReference>
<dbReference type="AlphaFoldDB" id="A0A918WD35"/>
<keyword evidence="1" id="KW-1133">Transmembrane helix</keyword>
<organism evidence="3 4">
    <name type="scientific">Streptomyces termitum</name>
    <dbReference type="NCBI Taxonomy" id="67368"/>
    <lineage>
        <taxon>Bacteria</taxon>
        <taxon>Bacillati</taxon>
        <taxon>Actinomycetota</taxon>
        <taxon>Actinomycetes</taxon>
        <taxon>Kitasatosporales</taxon>
        <taxon>Streptomycetaceae</taxon>
        <taxon>Streptomyces</taxon>
    </lineage>
</organism>
<feature type="transmembrane region" description="Helical" evidence="1">
    <location>
        <begin position="234"/>
        <end position="252"/>
    </location>
</feature>
<evidence type="ECO:0000256" key="1">
    <source>
        <dbReference type="SAM" id="Phobius"/>
    </source>
</evidence>
<feature type="transmembrane region" description="Helical" evidence="1">
    <location>
        <begin position="258"/>
        <end position="278"/>
    </location>
</feature>
<dbReference type="Proteomes" id="UP000644020">
    <property type="component" value="Unassembled WGS sequence"/>
</dbReference>
<proteinExistence type="predicted"/>
<gene>
    <name evidence="3" type="ORF">GCM10010305_59180</name>
</gene>
<comment type="caution">
    <text evidence="3">The sequence shown here is derived from an EMBL/GenBank/DDBJ whole genome shotgun (WGS) entry which is preliminary data.</text>
</comment>
<evidence type="ECO:0000313" key="3">
    <source>
        <dbReference type="EMBL" id="GHB08224.1"/>
    </source>
</evidence>